<evidence type="ECO:0000256" key="6">
    <source>
        <dbReference type="ARBA" id="ARBA00039017"/>
    </source>
</evidence>
<evidence type="ECO:0000259" key="8">
    <source>
        <dbReference type="Pfam" id="PF00857"/>
    </source>
</evidence>
<proteinExistence type="inferred from homology"/>
<accession>A0A7L7KPZ5</accession>
<evidence type="ECO:0000313" key="10">
    <source>
        <dbReference type="Proteomes" id="UP000514720"/>
    </source>
</evidence>
<dbReference type="EC" id="3.5.1.19" evidence="6"/>
<evidence type="ECO:0000256" key="4">
    <source>
        <dbReference type="ARBA" id="ARBA00022801"/>
    </source>
</evidence>
<evidence type="ECO:0000256" key="3">
    <source>
        <dbReference type="ARBA" id="ARBA00022723"/>
    </source>
</evidence>
<reference evidence="9 10" key="1">
    <citation type="submission" date="2020-02" db="EMBL/GenBank/DDBJ databases">
        <authorList>
            <person name="Zheng R.K."/>
            <person name="Sun C.M."/>
        </authorList>
    </citation>
    <scope>NUCLEOTIDE SEQUENCE [LARGE SCALE GENOMIC DNA]</scope>
    <source>
        <strain evidence="10">zrk13</strain>
    </source>
</reference>
<dbReference type="InterPro" id="IPR036380">
    <property type="entry name" value="Isochorismatase-like_sf"/>
</dbReference>
<keyword evidence="3" id="KW-0479">Metal-binding</keyword>
<feature type="domain" description="Isochorismatase-like" evidence="8">
    <location>
        <begin position="4"/>
        <end position="173"/>
    </location>
</feature>
<comment type="similarity">
    <text evidence="1">Belongs to the isochorismatase family.</text>
</comment>
<evidence type="ECO:0000313" key="9">
    <source>
        <dbReference type="EMBL" id="QMS84645.1"/>
    </source>
</evidence>
<sequence>MNKCLIVVDYQNDFIDGALGFDGALNIKDAIINKITQVKQDGGDVIFTKDTHTEDYLDTEEGQHLPVIHCVEGTTGHALQEDVDALRENTDVEFIKYSFPSLELGNYLATKDYEVIELCGLVSNICVLSNAVIAKSALPNAHIVVDAQATASFDSNLHEQALNILEGIHVEVINR</sequence>
<dbReference type="InterPro" id="IPR052347">
    <property type="entry name" value="Isochorismatase_Nicotinamidase"/>
</dbReference>
<comment type="pathway">
    <text evidence="5">Cofactor biosynthesis; nicotinate biosynthesis; nicotinate from nicotinamide: step 1/1.</text>
</comment>
<dbReference type="AlphaFoldDB" id="A0A7L7KPZ5"/>
<evidence type="ECO:0000256" key="2">
    <source>
        <dbReference type="ARBA" id="ARBA00022642"/>
    </source>
</evidence>
<dbReference type="KEGG" id="xcl:G4Z02_02390"/>
<dbReference type="Proteomes" id="UP000514720">
    <property type="component" value="Chromosome"/>
</dbReference>
<gene>
    <name evidence="9" type="ORF">G4Z02_02390</name>
</gene>
<dbReference type="GO" id="GO:0008936">
    <property type="term" value="F:nicotinamidase activity"/>
    <property type="evidence" value="ECO:0007669"/>
    <property type="project" value="UniProtKB-EC"/>
</dbReference>
<dbReference type="InterPro" id="IPR000868">
    <property type="entry name" value="Isochorismatase-like_dom"/>
</dbReference>
<dbReference type="SUPFAM" id="SSF52499">
    <property type="entry name" value="Isochorismatase-like hydrolases"/>
    <property type="match status" value="1"/>
</dbReference>
<organism evidence="9 10">
    <name type="scientific">Candidatus Xianfuyuplasma coldseepsis</name>
    <dbReference type="NCBI Taxonomy" id="2782163"/>
    <lineage>
        <taxon>Bacteria</taxon>
        <taxon>Bacillati</taxon>
        <taxon>Mycoplasmatota</taxon>
        <taxon>Mollicutes</taxon>
        <taxon>Candidatus Izemoplasmatales</taxon>
        <taxon>Candidatus Izemoplasmataceae</taxon>
        <taxon>Candidatus Xianfuyuplasma</taxon>
    </lineage>
</organism>
<dbReference type="PANTHER" id="PTHR11080">
    <property type="entry name" value="PYRAZINAMIDASE/NICOTINAMIDASE"/>
    <property type="match status" value="1"/>
</dbReference>
<name>A0A7L7KPZ5_9MOLU</name>
<dbReference type="GO" id="GO:0019363">
    <property type="term" value="P:pyridine nucleotide biosynthetic process"/>
    <property type="evidence" value="ECO:0007669"/>
    <property type="project" value="UniProtKB-KW"/>
</dbReference>
<keyword evidence="10" id="KW-1185">Reference proteome</keyword>
<dbReference type="GO" id="GO:0046872">
    <property type="term" value="F:metal ion binding"/>
    <property type="evidence" value="ECO:0007669"/>
    <property type="project" value="UniProtKB-KW"/>
</dbReference>
<dbReference type="EMBL" id="CP048914">
    <property type="protein sequence ID" value="QMS84645.1"/>
    <property type="molecule type" value="Genomic_DNA"/>
</dbReference>
<protein>
    <recommendedName>
        <fullName evidence="6">nicotinamidase</fullName>
        <ecNumber evidence="6">3.5.1.19</ecNumber>
    </recommendedName>
    <alternativeName>
        <fullName evidence="7">Nicotinamide deamidase</fullName>
    </alternativeName>
</protein>
<evidence type="ECO:0000256" key="1">
    <source>
        <dbReference type="ARBA" id="ARBA00006336"/>
    </source>
</evidence>
<evidence type="ECO:0000256" key="7">
    <source>
        <dbReference type="ARBA" id="ARBA00043224"/>
    </source>
</evidence>
<dbReference type="PANTHER" id="PTHR11080:SF2">
    <property type="entry name" value="LD05707P"/>
    <property type="match status" value="1"/>
</dbReference>
<keyword evidence="2" id="KW-0662">Pyridine nucleotide biosynthesis</keyword>
<evidence type="ECO:0000256" key="5">
    <source>
        <dbReference type="ARBA" id="ARBA00037900"/>
    </source>
</evidence>
<keyword evidence="4 9" id="KW-0378">Hydrolase</keyword>
<dbReference type="Pfam" id="PF00857">
    <property type="entry name" value="Isochorismatase"/>
    <property type="match status" value="1"/>
</dbReference>
<dbReference type="RefSeq" id="WP_258878264.1">
    <property type="nucleotide sequence ID" value="NZ_CP048914.1"/>
</dbReference>
<dbReference type="CDD" id="cd00431">
    <property type="entry name" value="cysteine_hydrolases"/>
    <property type="match status" value="1"/>
</dbReference>
<dbReference type="Gene3D" id="3.40.50.850">
    <property type="entry name" value="Isochorismatase-like"/>
    <property type="match status" value="1"/>
</dbReference>